<name>A0A9K3PML1_9STRA</name>
<reference evidence="1" key="2">
    <citation type="submission" date="2021-04" db="EMBL/GenBank/DDBJ databases">
        <authorList>
            <person name="Podell S."/>
        </authorList>
    </citation>
    <scope>NUCLEOTIDE SEQUENCE</scope>
    <source>
        <strain evidence="1">Hildebrandi</strain>
    </source>
</reference>
<sequence>MAALVEIATFVGMIDSAAEFSLGHRSKSLCYLVSSAAAFDRNTIVLSSPARSSPSRRTSNANFHVPYPTVLNNTGVEKSLSLSGATGSLSKLAVPASTP</sequence>
<accession>A0A9K3PML1</accession>
<gene>
    <name evidence="1" type="ORF">IV203_008334</name>
</gene>
<reference evidence="1" key="1">
    <citation type="journal article" date="2021" name="Sci. Rep.">
        <title>Diploid genomic architecture of Nitzschia inconspicua, an elite biomass production diatom.</title>
        <authorList>
            <person name="Oliver A."/>
            <person name="Podell S."/>
            <person name="Pinowska A."/>
            <person name="Traller J.C."/>
            <person name="Smith S.R."/>
            <person name="McClure R."/>
            <person name="Beliaev A."/>
            <person name="Bohutskyi P."/>
            <person name="Hill E.A."/>
            <person name="Rabines A."/>
            <person name="Zheng H."/>
            <person name="Allen L.Z."/>
            <person name="Kuo A."/>
            <person name="Grigoriev I.V."/>
            <person name="Allen A.E."/>
            <person name="Hazlebeck D."/>
            <person name="Allen E.E."/>
        </authorList>
    </citation>
    <scope>NUCLEOTIDE SEQUENCE</scope>
    <source>
        <strain evidence="1">Hildebrandi</strain>
    </source>
</reference>
<proteinExistence type="predicted"/>
<dbReference type="Proteomes" id="UP000693970">
    <property type="component" value="Unassembled WGS sequence"/>
</dbReference>
<comment type="caution">
    <text evidence="1">The sequence shown here is derived from an EMBL/GenBank/DDBJ whole genome shotgun (WGS) entry which is preliminary data.</text>
</comment>
<keyword evidence="2" id="KW-1185">Reference proteome</keyword>
<dbReference type="EMBL" id="JAGRRH010000017">
    <property type="protein sequence ID" value="KAG7352286.1"/>
    <property type="molecule type" value="Genomic_DNA"/>
</dbReference>
<protein>
    <submittedName>
        <fullName evidence="1">Uncharacterized protein</fullName>
    </submittedName>
</protein>
<organism evidence="1 2">
    <name type="scientific">Nitzschia inconspicua</name>
    <dbReference type="NCBI Taxonomy" id="303405"/>
    <lineage>
        <taxon>Eukaryota</taxon>
        <taxon>Sar</taxon>
        <taxon>Stramenopiles</taxon>
        <taxon>Ochrophyta</taxon>
        <taxon>Bacillariophyta</taxon>
        <taxon>Bacillariophyceae</taxon>
        <taxon>Bacillariophycidae</taxon>
        <taxon>Bacillariales</taxon>
        <taxon>Bacillariaceae</taxon>
        <taxon>Nitzschia</taxon>
    </lineage>
</organism>
<dbReference type="AlphaFoldDB" id="A0A9K3PML1"/>
<evidence type="ECO:0000313" key="1">
    <source>
        <dbReference type="EMBL" id="KAG7352286.1"/>
    </source>
</evidence>
<evidence type="ECO:0000313" key="2">
    <source>
        <dbReference type="Proteomes" id="UP000693970"/>
    </source>
</evidence>